<organism evidence="2 3">
    <name type="scientific">Arachis duranensis</name>
    <name type="common">Wild peanut</name>
    <dbReference type="NCBI Taxonomy" id="130453"/>
    <lineage>
        <taxon>Eukaryota</taxon>
        <taxon>Viridiplantae</taxon>
        <taxon>Streptophyta</taxon>
        <taxon>Embryophyta</taxon>
        <taxon>Tracheophyta</taxon>
        <taxon>Spermatophyta</taxon>
        <taxon>Magnoliopsida</taxon>
        <taxon>eudicotyledons</taxon>
        <taxon>Gunneridae</taxon>
        <taxon>Pentapetalae</taxon>
        <taxon>rosids</taxon>
        <taxon>fabids</taxon>
        <taxon>Fabales</taxon>
        <taxon>Fabaceae</taxon>
        <taxon>Papilionoideae</taxon>
        <taxon>50 kb inversion clade</taxon>
        <taxon>dalbergioids sensu lato</taxon>
        <taxon>Dalbergieae</taxon>
        <taxon>Pterocarpus clade</taxon>
        <taxon>Arachis</taxon>
    </lineage>
</organism>
<feature type="chain" id="PRO_5038832874" evidence="1">
    <location>
        <begin position="25"/>
        <end position="125"/>
    </location>
</feature>
<evidence type="ECO:0000313" key="2">
    <source>
        <dbReference type="Proteomes" id="UP000515211"/>
    </source>
</evidence>
<keyword evidence="2" id="KW-1185">Reference proteome</keyword>
<sequence>MSRVCGSAILQIVYLFCCCHSRLPASIFSVGVVIPILPSPPCDLSFCPFSRFLSAWCWCHSEILIFNPVFFIPIQFVFLDPFLDYPSFLHLGTLCIKMFDFHRRFLSRTTPQNSIGKNSCTSSKA</sequence>
<reference evidence="3" key="2">
    <citation type="submission" date="2025-08" db="UniProtKB">
        <authorList>
            <consortium name="RefSeq"/>
        </authorList>
    </citation>
    <scope>IDENTIFICATION</scope>
    <source>
        <tissue evidence="3">Whole plant</tissue>
    </source>
</reference>
<protein>
    <submittedName>
        <fullName evidence="3">Uncharacterized protein LOC107463953</fullName>
    </submittedName>
</protein>
<gene>
    <name evidence="3" type="primary">LOC107463953</name>
</gene>
<dbReference type="KEGG" id="adu:107463953"/>
<proteinExistence type="predicted"/>
<name>A0A9C6TFV1_ARADU</name>
<dbReference type="AlphaFoldDB" id="A0A9C6TFV1"/>
<evidence type="ECO:0000313" key="3">
    <source>
        <dbReference type="RefSeq" id="XP_052109764.1"/>
    </source>
</evidence>
<accession>A0A9C6TFV1</accession>
<feature type="signal peptide" evidence="1">
    <location>
        <begin position="1"/>
        <end position="24"/>
    </location>
</feature>
<dbReference type="Proteomes" id="UP000515211">
    <property type="component" value="Chromosome 9"/>
</dbReference>
<keyword evidence="1" id="KW-0732">Signal</keyword>
<evidence type="ECO:0000256" key="1">
    <source>
        <dbReference type="SAM" id="SignalP"/>
    </source>
</evidence>
<dbReference type="RefSeq" id="XP_052109764.1">
    <property type="nucleotide sequence ID" value="XM_052253804.1"/>
</dbReference>
<reference evidence="2" key="1">
    <citation type="journal article" date="2016" name="Nat. Genet.">
        <title>The genome sequences of Arachis duranensis and Arachis ipaensis, the diploid ancestors of cultivated peanut.</title>
        <authorList>
            <person name="Bertioli D.J."/>
            <person name="Cannon S.B."/>
            <person name="Froenicke L."/>
            <person name="Huang G."/>
            <person name="Farmer A.D."/>
            <person name="Cannon E.K."/>
            <person name="Liu X."/>
            <person name="Gao D."/>
            <person name="Clevenger J."/>
            <person name="Dash S."/>
            <person name="Ren L."/>
            <person name="Moretzsohn M.C."/>
            <person name="Shirasawa K."/>
            <person name="Huang W."/>
            <person name="Vidigal B."/>
            <person name="Abernathy B."/>
            <person name="Chu Y."/>
            <person name="Niederhuth C.E."/>
            <person name="Umale P."/>
            <person name="Araujo A.C."/>
            <person name="Kozik A."/>
            <person name="Kim K.D."/>
            <person name="Burow M.D."/>
            <person name="Varshney R.K."/>
            <person name="Wang X."/>
            <person name="Zhang X."/>
            <person name="Barkley N."/>
            <person name="Guimaraes P.M."/>
            <person name="Isobe S."/>
            <person name="Guo B."/>
            <person name="Liao B."/>
            <person name="Stalker H.T."/>
            <person name="Schmitz R.J."/>
            <person name="Scheffler B.E."/>
            <person name="Leal-Bertioli S.C."/>
            <person name="Xun X."/>
            <person name="Jackson S.A."/>
            <person name="Michelmore R."/>
            <person name="Ozias-Akins P."/>
        </authorList>
    </citation>
    <scope>NUCLEOTIDE SEQUENCE [LARGE SCALE GENOMIC DNA]</scope>
    <source>
        <strain evidence="2">cv. V14167</strain>
    </source>
</reference>
<dbReference type="GeneID" id="107463953"/>